<feature type="compositionally biased region" description="Acidic residues" evidence="1">
    <location>
        <begin position="497"/>
        <end position="517"/>
    </location>
</feature>
<proteinExistence type="predicted"/>
<evidence type="ECO:0000313" key="2">
    <source>
        <dbReference type="EMBL" id="KAF8435786.1"/>
    </source>
</evidence>
<dbReference type="Proteomes" id="UP001194468">
    <property type="component" value="Unassembled WGS sequence"/>
</dbReference>
<gene>
    <name evidence="2" type="ORF">L210DRAFT_3648454</name>
</gene>
<evidence type="ECO:0008006" key="4">
    <source>
        <dbReference type="Google" id="ProtNLM"/>
    </source>
</evidence>
<sequence length="628" mass="70881">MSSPILRLPLELLEKIVLELHGDPASPPAAVLPLLLTSKYFYRSLSFRYNNHLYASLFRLSFDSSAPVRRLGYLNAAGLCSQLRSDYSAISCIRRGDIHADNLPQTFWTCFSMLLENDGKNRCQLDAAGLPDFVDAFIRERLYEDSVDGWPAENDINSLALWLLWLTITDDRLRAQTPAQRAQMTRLILPFVLMPVRYPAYLAPHTHYTLPLPSNLPQPPHSFLTLHGPYPQYRNGFSRVMPLYHVKSIELGIPLASVAAKLIYFSHREVFPVGVPPHLPRTRTHALQLGLHSVGPTQEDVQELNDHKVATFVPKSKWEWWDDIKDYNSLTSEARSKLAPSARWDDDWNRLADCNSLFTPLSLKRMHYTPGLLSGLWQGRMLYPDDGLYGNSVGLTAAPVFIRLREYHCMDVHPNEPVHSGGIQNAWFHSSARFHEVTRGLAITCQERSSTYNEYVVGGPDLHDESKCRGCEYRGTSEMIFREDDVRYLAAADDALAEEDSEDAENDDDDSMDDDSSNPDVDMASGDGDELVITRKCDGIVDIVLLGETDHRHGQAWHHYKFFGRIREWDGLVALVRVPAHPASASLGVWVFTGYVVGGQNFVGNWRTTTHPGELVTVEGAFAMSKRE</sequence>
<dbReference type="EMBL" id="WHUW01000024">
    <property type="protein sequence ID" value="KAF8435786.1"/>
    <property type="molecule type" value="Genomic_DNA"/>
</dbReference>
<name>A0AAD4BPF6_BOLED</name>
<dbReference type="AlphaFoldDB" id="A0AAD4BPF6"/>
<organism evidence="2 3">
    <name type="scientific">Boletus edulis BED1</name>
    <dbReference type="NCBI Taxonomy" id="1328754"/>
    <lineage>
        <taxon>Eukaryota</taxon>
        <taxon>Fungi</taxon>
        <taxon>Dikarya</taxon>
        <taxon>Basidiomycota</taxon>
        <taxon>Agaricomycotina</taxon>
        <taxon>Agaricomycetes</taxon>
        <taxon>Agaricomycetidae</taxon>
        <taxon>Boletales</taxon>
        <taxon>Boletineae</taxon>
        <taxon>Boletaceae</taxon>
        <taxon>Boletoideae</taxon>
        <taxon>Boletus</taxon>
    </lineage>
</organism>
<evidence type="ECO:0000313" key="3">
    <source>
        <dbReference type="Proteomes" id="UP001194468"/>
    </source>
</evidence>
<protein>
    <recommendedName>
        <fullName evidence="4">F-box domain-containing protein</fullName>
    </recommendedName>
</protein>
<evidence type="ECO:0000256" key="1">
    <source>
        <dbReference type="SAM" id="MobiDB-lite"/>
    </source>
</evidence>
<feature type="region of interest" description="Disordered" evidence="1">
    <location>
        <begin position="497"/>
        <end position="527"/>
    </location>
</feature>
<accession>A0AAD4BPF6</accession>
<reference evidence="2" key="2">
    <citation type="journal article" date="2020" name="Nat. Commun.">
        <title>Large-scale genome sequencing of mycorrhizal fungi provides insights into the early evolution of symbiotic traits.</title>
        <authorList>
            <person name="Miyauchi S."/>
            <person name="Kiss E."/>
            <person name="Kuo A."/>
            <person name="Drula E."/>
            <person name="Kohler A."/>
            <person name="Sanchez-Garcia M."/>
            <person name="Morin E."/>
            <person name="Andreopoulos B."/>
            <person name="Barry K.W."/>
            <person name="Bonito G."/>
            <person name="Buee M."/>
            <person name="Carver A."/>
            <person name="Chen C."/>
            <person name="Cichocki N."/>
            <person name="Clum A."/>
            <person name="Culley D."/>
            <person name="Crous P.W."/>
            <person name="Fauchery L."/>
            <person name="Girlanda M."/>
            <person name="Hayes R.D."/>
            <person name="Keri Z."/>
            <person name="LaButti K."/>
            <person name="Lipzen A."/>
            <person name="Lombard V."/>
            <person name="Magnuson J."/>
            <person name="Maillard F."/>
            <person name="Murat C."/>
            <person name="Nolan M."/>
            <person name="Ohm R.A."/>
            <person name="Pangilinan J."/>
            <person name="Pereira M.F."/>
            <person name="Perotto S."/>
            <person name="Peter M."/>
            <person name="Pfister S."/>
            <person name="Riley R."/>
            <person name="Sitrit Y."/>
            <person name="Stielow J.B."/>
            <person name="Szollosi G."/>
            <person name="Zifcakova L."/>
            <person name="Stursova M."/>
            <person name="Spatafora J.W."/>
            <person name="Tedersoo L."/>
            <person name="Vaario L.M."/>
            <person name="Yamada A."/>
            <person name="Yan M."/>
            <person name="Wang P."/>
            <person name="Xu J."/>
            <person name="Bruns T."/>
            <person name="Baldrian P."/>
            <person name="Vilgalys R."/>
            <person name="Dunand C."/>
            <person name="Henrissat B."/>
            <person name="Grigoriev I.V."/>
            <person name="Hibbett D."/>
            <person name="Nagy L.G."/>
            <person name="Martin F.M."/>
        </authorList>
    </citation>
    <scope>NUCLEOTIDE SEQUENCE</scope>
    <source>
        <strain evidence="2">BED1</strain>
    </source>
</reference>
<comment type="caution">
    <text evidence="2">The sequence shown here is derived from an EMBL/GenBank/DDBJ whole genome shotgun (WGS) entry which is preliminary data.</text>
</comment>
<reference evidence="2" key="1">
    <citation type="submission" date="2019-10" db="EMBL/GenBank/DDBJ databases">
        <authorList>
            <consortium name="DOE Joint Genome Institute"/>
            <person name="Kuo A."/>
            <person name="Miyauchi S."/>
            <person name="Kiss E."/>
            <person name="Drula E."/>
            <person name="Kohler A."/>
            <person name="Sanchez-Garcia M."/>
            <person name="Andreopoulos B."/>
            <person name="Barry K.W."/>
            <person name="Bonito G."/>
            <person name="Buee M."/>
            <person name="Carver A."/>
            <person name="Chen C."/>
            <person name="Cichocki N."/>
            <person name="Clum A."/>
            <person name="Culley D."/>
            <person name="Crous P.W."/>
            <person name="Fauchery L."/>
            <person name="Girlanda M."/>
            <person name="Hayes R."/>
            <person name="Keri Z."/>
            <person name="LaButti K."/>
            <person name="Lipzen A."/>
            <person name="Lombard V."/>
            <person name="Magnuson J."/>
            <person name="Maillard F."/>
            <person name="Morin E."/>
            <person name="Murat C."/>
            <person name="Nolan M."/>
            <person name="Ohm R."/>
            <person name="Pangilinan J."/>
            <person name="Pereira M."/>
            <person name="Perotto S."/>
            <person name="Peter M."/>
            <person name="Riley R."/>
            <person name="Sitrit Y."/>
            <person name="Stielow B."/>
            <person name="Szollosi G."/>
            <person name="Zifcakova L."/>
            <person name="Stursova M."/>
            <person name="Spatafora J.W."/>
            <person name="Tedersoo L."/>
            <person name="Vaario L.-M."/>
            <person name="Yamada A."/>
            <person name="Yan M."/>
            <person name="Wang P."/>
            <person name="Xu J."/>
            <person name="Bruns T."/>
            <person name="Baldrian P."/>
            <person name="Vilgalys R."/>
            <person name="Henrissat B."/>
            <person name="Grigoriev I.V."/>
            <person name="Hibbett D."/>
            <person name="Nagy L.G."/>
            <person name="Martin F.M."/>
        </authorList>
    </citation>
    <scope>NUCLEOTIDE SEQUENCE</scope>
    <source>
        <strain evidence="2">BED1</strain>
    </source>
</reference>
<keyword evidence="3" id="KW-1185">Reference proteome</keyword>